<dbReference type="InterPro" id="IPR008146">
    <property type="entry name" value="Gln_synth_cat_dom"/>
</dbReference>
<dbReference type="GO" id="GO:0016020">
    <property type="term" value="C:membrane"/>
    <property type="evidence" value="ECO:0007669"/>
    <property type="project" value="TreeGrafter"/>
</dbReference>
<evidence type="ECO:0000256" key="4">
    <source>
        <dbReference type="SAM" id="MobiDB-lite"/>
    </source>
</evidence>
<protein>
    <recommendedName>
        <fullName evidence="5">GS catalytic domain-containing protein</fullName>
    </recommendedName>
</protein>
<dbReference type="SUPFAM" id="SSF54368">
    <property type="entry name" value="Glutamine synthetase, N-terminal domain"/>
    <property type="match status" value="1"/>
</dbReference>
<feature type="domain" description="GS catalytic" evidence="5">
    <location>
        <begin position="137"/>
        <end position="492"/>
    </location>
</feature>
<dbReference type="InterPro" id="IPR036651">
    <property type="entry name" value="Gln_synt_N_sf"/>
</dbReference>
<dbReference type="InterPro" id="IPR014746">
    <property type="entry name" value="Gln_synth/guanido_kin_cat_dom"/>
</dbReference>
<evidence type="ECO:0000256" key="3">
    <source>
        <dbReference type="RuleBase" id="RU000384"/>
    </source>
</evidence>
<dbReference type="GO" id="GO:0006542">
    <property type="term" value="P:glutamine biosynthetic process"/>
    <property type="evidence" value="ECO:0007669"/>
    <property type="project" value="InterPro"/>
</dbReference>
<dbReference type="EMBL" id="JAGQHS010000006">
    <property type="protein sequence ID" value="MCA9754614.1"/>
    <property type="molecule type" value="Genomic_DNA"/>
</dbReference>
<evidence type="ECO:0000259" key="5">
    <source>
        <dbReference type="PROSITE" id="PS51987"/>
    </source>
</evidence>
<dbReference type="GO" id="GO:0004356">
    <property type="term" value="F:glutamine synthetase activity"/>
    <property type="evidence" value="ECO:0007669"/>
    <property type="project" value="InterPro"/>
</dbReference>
<dbReference type="PANTHER" id="PTHR43407:SF1">
    <property type="entry name" value="LENGSIN"/>
    <property type="match status" value="1"/>
</dbReference>
<reference evidence="6" key="1">
    <citation type="submission" date="2020-04" db="EMBL/GenBank/DDBJ databases">
        <authorList>
            <person name="Zhang T."/>
        </authorList>
    </citation>
    <scope>NUCLEOTIDE SEQUENCE</scope>
    <source>
        <strain evidence="6">HKST-UBA02</strain>
    </source>
</reference>
<evidence type="ECO:0000313" key="6">
    <source>
        <dbReference type="EMBL" id="MCA9754614.1"/>
    </source>
</evidence>
<evidence type="ECO:0000256" key="1">
    <source>
        <dbReference type="ARBA" id="ARBA00009897"/>
    </source>
</evidence>
<evidence type="ECO:0000256" key="2">
    <source>
        <dbReference type="PROSITE-ProRule" id="PRU01331"/>
    </source>
</evidence>
<organism evidence="6 7">
    <name type="scientific">Eiseniibacteriota bacterium</name>
    <dbReference type="NCBI Taxonomy" id="2212470"/>
    <lineage>
        <taxon>Bacteria</taxon>
        <taxon>Candidatus Eiseniibacteriota</taxon>
    </lineage>
</organism>
<name>A0A956N8M1_UNCEI</name>
<dbReference type="AlphaFoldDB" id="A0A956N8M1"/>
<evidence type="ECO:0000313" key="7">
    <source>
        <dbReference type="Proteomes" id="UP000739538"/>
    </source>
</evidence>
<dbReference type="Gene3D" id="3.30.590.10">
    <property type="entry name" value="Glutamine synthetase/guanido kinase, catalytic domain"/>
    <property type="match status" value="1"/>
</dbReference>
<proteinExistence type="inferred from homology"/>
<dbReference type="Gene3D" id="3.10.20.70">
    <property type="entry name" value="Glutamine synthetase, N-terminal domain"/>
    <property type="match status" value="1"/>
</dbReference>
<dbReference type="Pfam" id="PF00120">
    <property type="entry name" value="Gln-synt_C"/>
    <property type="match status" value="1"/>
</dbReference>
<dbReference type="PROSITE" id="PS51987">
    <property type="entry name" value="GS_CATALYTIC"/>
    <property type="match status" value="1"/>
</dbReference>
<gene>
    <name evidence="6" type="ORF">KDA27_02340</name>
</gene>
<accession>A0A956N8M1</accession>
<feature type="region of interest" description="Disordered" evidence="4">
    <location>
        <begin position="409"/>
        <end position="428"/>
    </location>
</feature>
<comment type="similarity">
    <text evidence="1 2 3">Belongs to the glutamine synthetase family.</text>
</comment>
<dbReference type="PANTHER" id="PTHR43407">
    <property type="entry name" value="GLUTAMINE SYNTHETASE"/>
    <property type="match status" value="1"/>
</dbReference>
<sequence length="492" mass="51526">MSPVDMKAQYVAEPLGGELAVKIGKPAAEWTEDDIVGLVAQGGIRVVSLMHVDGEGELRALDFLPRSEAHLREILRAGERADGSSLFPGAGLPPDASDIVLRPRLASAFIDPFSEIPTLVLMAGHQSRDGAPLPQSPDTIVRRAAAHFHATTGAELLAHAEVEFFLGKPAEEADVYGSSDRGYHATSPFVFGEDIRRQAMVLLGDLGVAVKYGHAEVGYIGAEEGGGYIWEQHEIELALAPLPVAAEAVVLTQWVLRNLAHASGVQCSFRPVLRAGHAGSGMHFHFAALSDDGFATMDGPAAELARSLVGGLVRSGGALMAFGNRSRESFLRLQQGKEVPASITWGHFNRKALVRIPVLARTADGEPVAPPTVEFRLPDGSVNPFLLLAGAAQAVAHASGDASIEETLRDSRAGTPNGALSSAKAQSVSSTAEASAGAEAKDANVTARSLPLSFDAIADALELERSALGADDVFPAELLDATLSQLRSGGAN</sequence>
<dbReference type="SMART" id="SM01230">
    <property type="entry name" value="Gln-synt_C"/>
    <property type="match status" value="1"/>
</dbReference>
<dbReference type="Proteomes" id="UP000739538">
    <property type="component" value="Unassembled WGS sequence"/>
</dbReference>
<dbReference type="GO" id="GO:0019740">
    <property type="term" value="P:nitrogen utilization"/>
    <property type="evidence" value="ECO:0007669"/>
    <property type="project" value="TreeGrafter"/>
</dbReference>
<dbReference type="GO" id="GO:0005737">
    <property type="term" value="C:cytoplasm"/>
    <property type="evidence" value="ECO:0007669"/>
    <property type="project" value="TreeGrafter"/>
</dbReference>
<comment type="caution">
    <text evidence="6">The sequence shown here is derived from an EMBL/GenBank/DDBJ whole genome shotgun (WGS) entry which is preliminary data.</text>
</comment>
<dbReference type="SUPFAM" id="SSF55931">
    <property type="entry name" value="Glutamine synthetase/guanido kinase"/>
    <property type="match status" value="1"/>
</dbReference>
<reference evidence="6" key="2">
    <citation type="journal article" date="2021" name="Microbiome">
        <title>Successional dynamics and alternative stable states in a saline activated sludge microbial community over 9 years.</title>
        <authorList>
            <person name="Wang Y."/>
            <person name="Ye J."/>
            <person name="Ju F."/>
            <person name="Liu L."/>
            <person name="Boyd J.A."/>
            <person name="Deng Y."/>
            <person name="Parks D.H."/>
            <person name="Jiang X."/>
            <person name="Yin X."/>
            <person name="Woodcroft B.J."/>
            <person name="Tyson G.W."/>
            <person name="Hugenholtz P."/>
            <person name="Polz M.F."/>
            <person name="Zhang T."/>
        </authorList>
    </citation>
    <scope>NUCLEOTIDE SEQUENCE</scope>
    <source>
        <strain evidence="6">HKST-UBA02</strain>
    </source>
</reference>